<keyword evidence="1" id="KW-0812">Transmembrane</keyword>
<protein>
    <submittedName>
        <fullName evidence="2">Uncharacterized protein</fullName>
    </submittedName>
</protein>
<feature type="transmembrane region" description="Helical" evidence="1">
    <location>
        <begin position="79"/>
        <end position="96"/>
    </location>
</feature>
<gene>
    <name evidence="2" type="ORF">TrRE_jg11467</name>
</gene>
<dbReference type="Proteomes" id="UP001165082">
    <property type="component" value="Unassembled WGS sequence"/>
</dbReference>
<accession>A0A9W7AHE4</accession>
<keyword evidence="3" id="KW-1185">Reference proteome</keyword>
<evidence type="ECO:0000256" key="1">
    <source>
        <dbReference type="SAM" id="Phobius"/>
    </source>
</evidence>
<feature type="transmembrane region" description="Helical" evidence="1">
    <location>
        <begin position="146"/>
        <end position="167"/>
    </location>
</feature>
<dbReference type="EMBL" id="BRXZ01002739">
    <property type="protein sequence ID" value="GMH69218.1"/>
    <property type="molecule type" value="Genomic_DNA"/>
</dbReference>
<comment type="caution">
    <text evidence="2">The sequence shown here is derived from an EMBL/GenBank/DDBJ whole genome shotgun (WGS) entry which is preliminary data.</text>
</comment>
<evidence type="ECO:0000313" key="2">
    <source>
        <dbReference type="EMBL" id="GMH69218.1"/>
    </source>
</evidence>
<feature type="transmembrane region" description="Helical" evidence="1">
    <location>
        <begin position="267"/>
        <end position="284"/>
    </location>
</feature>
<proteinExistence type="predicted"/>
<keyword evidence="1" id="KW-1133">Transmembrane helix</keyword>
<sequence>MVPKGWGSDGEAGNLDVADINDCSLNIVDAFSSYGTSTIIYCFLTFLILIWSIRNALIYRAKRLEAGGKNKNVVSSSELMSRVIIYSAFCNFFTNIDVEGYHIFPYIFTYTISYTILASLVSLLVILVRSWVTVLDGGKAKITPKWVNWVGAISLFCFWTFEVGGGIGEWAIEGSHGGAYNGNINALRGFAFSLNCLMWVCICMHNYMKISKMLAKGGAGAGAKSIHKLSKSVMVSCMLAFAYKGFFGYLRLGTGTNYTSPPCQDSYFRLVPFIFMIVMCLMLFSQHPNKPQNSSSASTVAPSSTE</sequence>
<feature type="transmembrane region" description="Helical" evidence="1">
    <location>
        <begin position="38"/>
        <end position="58"/>
    </location>
</feature>
<evidence type="ECO:0000313" key="3">
    <source>
        <dbReference type="Proteomes" id="UP001165082"/>
    </source>
</evidence>
<feature type="transmembrane region" description="Helical" evidence="1">
    <location>
        <begin position="229"/>
        <end position="247"/>
    </location>
</feature>
<keyword evidence="1" id="KW-0472">Membrane</keyword>
<dbReference type="AlphaFoldDB" id="A0A9W7AHE4"/>
<reference evidence="2" key="1">
    <citation type="submission" date="2022-07" db="EMBL/GenBank/DDBJ databases">
        <title>Genome analysis of Parmales, a sister group of diatoms, reveals the evolutionary specialization of diatoms from phago-mixotrophs to photoautotrophs.</title>
        <authorList>
            <person name="Ban H."/>
            <person name="Sato S."/>
            <person name="Yoshikawa S."/>
            <person name="Kazumasa Y."/>
            <person name="Nakamura Y."/>
            <person name="Ichinomiya M."/>
            <person name="Saitoh K."/>
            <person name="Sato N."/>
            <person name="Blanc-Mathieu R."/>
            <person name="Endo H."/>
            <person name="Kuwata A."/>
            <person name="Ogata H."/>
        </authorList>
    </citation>
    <scope>NUCLEOTIDE SEQUENCE</scope>
</reference>
<name>A0A9W7AHE4_9STRA</name>
<feature type="transmembrane region" description="Helical" evidence="1">
    <location>
        <begin position="187"/>
        <end position="208"/>
    </location>
</feature>
<organism evidence="2 3">
    <name type="scientific">Triparma retinervis</name>
    <dbReference type="NCBI Taxonomy" id="2557542"/>
    <lineage>
        <taxon>Eukaryota</taxon>
        <taxon>Sar</taxon>
        <taxon>Stramenopiles</taxon>
        <taxon>Ochrophyta</taxon>
        <taxon>Bolidophyceae</taxon>
        <taxon>Parmales</taxon>
        <taxon>Triparmaceae</taxon>
        <taxon>Triparma</taxon>
    </lineage>
</organism>
<feature type="transmembrane region" description="Helical" evidence="1">
    <location>
        <begin position="108"/>
        <end position="134"/>
    </location>
</feature>
<dbReference type="OrthoDB" id="202922at2759"/>